<keyword evidence="3" id="KW-0285">Flavoprotein</keyword>
<proteinExistence type="inferred from homology"/>
<evidence type="ECO:0000256" key="4">
    <source>
        <dbReference type="ARBA" id="ARBA00022827"/>
    </source>
</evidence>
<dbReference type="Pfam" id="PF13450">
    <property type="entry name" value="NAD_binding_8"/>
    <property type="match status" value="1"/>
</dbReference>
<evidence type="ECO:0000256" key="2">
    <source>
        <dbReference type="ARBA" id="ARBA00010790"/>
    </source>
</evidence>
<dbReference type="GO" id="GO:0050660">
    <property type="term" value="F:flavin adenine dinucleotide binding"/>
    <property type="evidence" value="ECO:0007669"/>
    <property type="project" value="InterPro"/>
</dbReference>
<evidence type="ECO:0000313" key="9">
    <source>
        <dbReference type="Proteomes" id="UP000189286"/>
    </source>
</evidence>
<dbReference type="OrthoDB" id="9787779at2"/>
<dbReference type="GO" id="GO:0016614">
    <property type="term" value="F:oxidoreductase activity, acting on CH-OH group of donors"/>
    <property type="evidence" value="ECO:0007669"/>
    <property type="project" value="InterPro"/>
</dbReference>
<keyword evidence="4" id="KW-0274">FAD</keyword>
<dbReference type="Pfam" id="PF00732">
    <property type="entry name" value="GMC_oxred_N"/>
    <property type="match status" value="1"/>
</dbReference>
<dbReference type="Gene3D" id="3.50.50.60">
    <property type="entry name" value="FAD/NAD(P)-binding domain"/>
    <property type="match status" value="2"/>
</dbReference>
<dbReference type="Proteomes" id="UP000189286">
    <property type="component" value="Unassembled WGS sequence"/>
</dbReference>
<feature type="domain" description="Glucose-methanol-choline oxidoreductase N-terminal" evidence="6">
    <location>
        <begin position="120"/>
        <end position="276"/>
    </location>
</feature>
<dbReference type="InterPro" id="IPR007867">
    <property type="entry name" value="GMC_OxRtase_C"/>
</dbReference>
<dbReference type="InterPro" id="IPR036188">
    <property type="entry name" value="FAD/NAD-bd_sf"/>
</dbReference>
<dbReference type="InterPro" id="IPR000172">
    <property type="entry name" value="GMC_OxRdtase_N"/>
</dbReference>
<comment type="caution">
    <text evidence="8">The sequence shown here is derived from an EMBL/GenBank/DDBJ whole genome shotgun (WGS) entry which is preliminary data.</text>
</comment>
<accession>A0A1V2R2S5</accession>
<protein>
    <submittedName>
        <fullName evidence="8">Alcohol dehydrogenase</fullName>
    </submittedName>
</protein>
<keyword evidence="5" id="KW-0560">Oxidoreductase</keyword>
<feature type="domain" description="Glucose-methanol-choline oxidoreductase C-terminal" evidence="7">
    <location>
        <begin position="367"/>
        <end position="483"/>
    </location>
</feature>
<evidence type="ECO:0000256" key="1">
    <source>
        <dbReference type="ARBA" id="ARBA00001974"/>
    </source>
</evidence>
<dbReference type="RefSeq" id="WP_039358369.1">
    <property type="nucleotide sequence ID" value="NZ_JRMH01000001.1"/>
</dbReference>
<organism evidence="8 9">
    <name type="scientific">Pectobacterium actinidiae</name>
    <dbReference type="NCBI Taxonomy" id="1507808"/>
    <lineage>
        <taxon>Bacteria</taxon>
        <taxon>Pseudomonadati</taxon>
        <taxon>Pseudomonadota</taxon>
        <taxon>Gammaproteobacteria</taxon>
        <taxon>Enterobacterales</taxon>
        <taxon>Pectobacteriaceae</taxon>
        <taxon>Pectobacterium</taxon>
    </lineage>
</organism>
<dbReference type="PANTHER" id="PTHR42784">
    <property type="entry name" value="PYRANOSE 2-OXIDASE"/>
    <property type="match status" value="1"/>
</dbReference>
<sequence length="491" mass="53403">MTIIQHIAAYQGRFDQFDAVVVGSGPSGSMVARTLAEKGKHVLILELGAHAPPGAVLTTHQSVFSRAITEDHIADGNPWTACCVGGGMQFYSAITFRYRDADMHASRYLNSDMEMDWPIGLQDLNEHYDYVETLMGITEMGRYPVSARGIKIAAAMSVLDYQPKNMPLAILQPGKDGGCSYCAACDSRSCPVGAKASVFTRSVLDDTSLKGSITLLYGCVVKKIVLDKQGHAGSVECYIPFSSQHLSVPVENVICCGNAIQSSALLMRSKSHYAPQGIGNDYDLVGRGLSFKISGYSIGSNPLWMQQADLGAPHQGAPATVYTDAFYQAPDVPTGMGGLIYEAASPFPEKNIGHLRIHYLAGEEAWSHNRISLDDEEDVFGNPLIRFHYKNTENDQARFAFLADRADDILRQAGATSIEREVPQYRKGSSHLHGTARAGKNPARSVVDLVGKVHGYDNIYVMDASVMNFAGNWNPTHTIMANARRMAIALD</sequence>
<comment type="similarity">
    <text evidence="2">Belongs to the GMC oxidoreductase family.</text>
</comment>
<reference evidence="9" key="1">
    <citation type="submission" date="2016-11" db="EMBL/GenBank/DDBJ databases">
        <authorList>
            <person name="Panda P."/>
            <person name="Visnovsky S."/>
            <person name="Pitman A."/>
        </authorList>
    </citation>
    <scope>NUCLEOTIDE SEQUENCE [LARGE SCALE GENOMIC DNA]</scope>
    <source>
        <strain evidence="9">ICMP 9972</strain>
    </source>
</reference>
<evidence type="ECO:0000256" key="3">
    <source>
        <dbReference type="ARBA" id="ARBA00022630"/>
    </source>
</evidence>
<dbReference type="PANTHER" id="PTHR42784:SF1">
    <property type="entry name" value="PYRANOSE 2-OXIDASE"/>
    <property type="match status" value="1"/>
</dbReference>
<evidence type="ECO:0000259" key="7">
    <source>
        <dbReference type="Pfam" id="PF05199"/>
    </source>
</evidence>
<evidence type="ECO:0000259" key="6">
    <source>
        <dbReference type="Pfam" id="PF00732"/>
    </source>
</evidence>
<gene>
    <name evidence="8" type="ORF">BSK71_13335</name>
</gene>
<dbReference type="Pfam" id="PF05199">
    <property type="entry name" value="GMC_oxred_C"/>
    <property type="match status" value="1"/>
</dbReference>
<dbReference type="SUPFAM" id="SSF51905">
    <property type="entry name" value="FAD/NAD(P)-binding domain"/>
    <property type="match status" value="1"/>
</dbReference>
<dbReference type="AlphaFoldDB" id="A0A1V2R2S5"/>
<dbReference type="InterPro" id="IPR051473">
    <property type="entry name" value="P2Ox-like"/>
</dbReference>
<name>A0A1V2R2S5_9GAMM</name>
<evidence type="ECO:0000313" key="8">
    <source>
        <dbReference type="EMBL" id="ONK05399.1"/>
    </source>
</evidence>
<dbReference type="EMBL" id="MPUJ01000007">
    <property type="protein sequence ID" value="ONK05399.1"/>
    <property type="molecule type" value="Genomic_DNA"/>
</dbReference>
<comment type="cofactor">
    <cofactor evidence="1">
        <name>FAD</name>
        <dbReference type="ChEBI" id="CHEBI:57692"/>
    </cofactor>
</comment>
<evidence type="ECO:0000256" key="5">
    <source>
        <dbReference type="ARBA" id="ARBA00023002"/>
    </source>
</evidence>